<evidence type="ECO:0000313" key="12">
    <source>
        <dbReference type="EMBL" id="RUL85065.1"/>
    </source>
</evidence>
<keyword evidence="5 11" id="KW-0808">Transferase</keyword>
<comment type="subunit">
    <text evidence="11">Monomer.</text>
</comment>
<dbReference type="GO" id="GO:0004765">
    <property type="term" value="F:shikimate kinase activity"/>
    <property type="evidence" value="ECO:0007669"/>
    <property type="project" value="UniProtKB-UniRule"/>
</dbReference>
<comment type="pathway">
    <text evidence="1 11">Metabolic intermediate biosynthesis; chorismate biosynthesis; chorismate from D-erythrose 4-phosphate and phosphoenolpyruvate: step 5/7.</text>
</comment>
<evidence type="ECO:0000313" key="13">
    <source>
        <dbReference type="Proteomes" id="UP000280296"/>
    </source>
</evidence>
<sequence>MARESGPGGGSRGIALVGYRATGKSTVGRIVADRLGWPFEDADRALERRAGKPIAAIFAEQGENAFRDLEQRILAELADGRSPMVLATGGGVVLRQENRDALGRFGFVAWLAARPETIADRLRADPDGRPALTSAGLLDEVASVLERREPLYRRVASAVVETDGRSPEQVAEDLLDRLDRAMRGGDRFPAPDSRGRMP</sequence>
<dbReference type="HAMAP" id="MF_00109">
    <property type="entry name" value="Shikimate_kinase"/>
    <property type="match status" value="1"/>
</dbReference>
<dbReference type="EMBL" id="RYZH01000042">
    <property type="protein sequence ID" value="RUL85065.1"/>
    <property type="molecule type" value="Genomic_DNA"/>
</dbReference>
<dbReference type="PROSITE" id="PS01128">
    <property type="entry name" value="SHIKIMATE_KINASE"/>
    <property type="match status" value="1"/>
</dbReference>
<dbReference type="GO" id="GO:0009073">
    <property type="term" value="P:aromatic amino acid family biosynthetic process"/>
    <property type="evidence" value="ECO:0007669"/>
    <property type="project" value="UniProtKB-KW"/>
</dbReference>
<dbReference type="SUPFAM" id="SSF52540">
    <property type="entry name" value="P-loop containing nucleoside triphosphate hydrolases"/>
    <property type="match status" value="1"/>
</dbReference>
<dbReference type="GO" id="GO:0000287">
    <property type="term" value="F:magnesium ion binding"/>
    <property type="evidence" value="ECO:0007669"/>
    <property type="project" value="UniProtKB-UniRule"/>
</dbReference>
<comment type="catalytic activity">
    <reaction evidence="10 11">
        <text>shikimate + ATP = 3-phosphoshikimate + ADP + H(+)</text>
        <dbReference type="Rhea" id="RHEA:13121"/>
        <dbReference type="ChEBI" id="CHEBI:15378"/>
        <dbReference type="ChEBI" id="CHEBI:30616"/>
        <dbReference type="ChEBI" id="CHEBI:36208"/>
        <dbReference type="ChEBI" id="CHEBI:145989"/>
        <dbReference type="ChEBI" id="CHEBI:456216"/>
        <dbReference type="EC" id="2.7.1.71"/>
    </reaction>
</comment>
<feature type="binding site" evidence="11">
    <location>
        <position position="43"/>
    </location>
    <ligand>
        <name>substrate</name>
    </ligand>
</feature>
<evidence type="ECO:0000256" key="5">
    <source>
        <dbReference type="ARBA" id="ARBA00022679"/>
    </source>
</evidence>
<dbReference type="CDD" id="cd00464">
    <property type="entry name" value="SK"/>
    <property type="match status" value="1"/>
</dbReference>
<dbReference type="AlphaFoldDB" id="A0A432MFP6"/>
<reference evidence="12 13" key="2">
    <citation type="submission" date="2019-01" db="EMBL/GenBank/DDBJ databases">
        <title>Tautonia sociabilis, a novel thermotolerant planctomycete of Isosphaeraceae family, isolated from a 4000 m deep subterranean habitat.</title>
        <authorList>
            <person name="Kovaleva O.L."/>
            <person name="Elcheninov A.G."/>
            <person name="Van Heerden E."/>
            <person name="Toshchakov S.V."/>
            <person name="Novikov A."/>
            <person name="Bonch-Osmolovskaya E.A."/>
            <person name="Kublanov I.V."/>
        </authorList>
    </citation>
    <scope>NUCLEOTIDE SEQUENCE [LARGE SCALE GENOMIC DNA]</scope>
    <source>
        <strain evidence="12 13">GM2012</strain>
    </source>
</reference>
<dbReference type="PANTHER" id="PTHR21087">
    <property type="entry name" value="SHIKIMATE KINASE"/>
    <property type="match status" value="1"/>
</dbReference>
<accession>A0A432MFP6</accession>
<keyword evidence="4 11" id="KW-0028">Amino-acid biosynthesis</keyword>
<name>A0A432MFP6_9BACT</name>
<proteinExistence type="inferred from homology"/>
<feature type="binding site" evidence="11">
    <location>
        <position position="25"/>
    </location>
    <ligand>
        <name>Mg(2+)</name>
        <dbReference type="ChEBI" id="CHEBI:18420"/>
    </ligand>
</feature>
<evidence type="ECO:0000256" key="8">
    <source>
        <dbReference type="ARBA" id="ARBA00022840"/>
    </source>
</evidence>
<dbReference type="GO" id="GO:0009423">
    <property type="term" value="P:chorismate biosynthetic process"/>
    <property type="evidence" value="ECO:0007669"/>
    <property type="project" value="UniProtKB-UniRule"/>
</dbReference>
<dbReference type="InterPro" id="IPR000623">
    <property type="entry name" value="Shikimate_kinase/TSH1"/>
</dbReference>
<dbReference type="InterPro" id="IPR027417">
    <property type="entry name" value="P-loop_NTPase"/>
</dbReference>
<dbReference type="GO" id="GO:0008652">
    <property type="term" value="P:amino acid biosynthetic process"/>
    <property type="evidence" value="ECO:0007669"/>
    <property type="project" value="UniProtKB-KW"/>
</dbReference>
<dbReference type="PANTHER" id="PTHR21087:SF16">
    <property type="entry name" value="SHIKIMATE KINASE 1, CHLOROPLASTIC"/>
    <property type="match status" value="1"/>
</dbReference>
<organism evidence="12 13">
    <name type="scientific">Tautonia sociabilis</name>
    <dbReference type="NCBI Taxonomy" id="2080755"/>
    <lineage>
        <taxon>Bacteria</taxon>
        <taxon>Pseudomonadati</taxon>
        <taxon>Planctomycetota</taxon>
        <taxon>Planctomycetia</taxon>
        <taxon>Isosphaerales</taxon>
        <taxon>Isosphaeraceae</taxon>
        <taxon>Tautonia</taxon>
    </lineage>
</organism>
<evidence type="ECO:0000256" key="3">
    <source>
        <dbReference type="ARBA" id="ARBA00012154"/>
    </source>
</evidence>
<feature type="binding site" evidence="11">
    <location>
        <position position="90"/>
    </location>
    <ligand>
        <name>substrate</name>
    </ligand>
</feature>
<feature type="binding site" evidence="11">
    <location>
        <position position="165"/>
    </location>
    <ligand>
        <name>ATP</name>
        <dbReference type="ChEBI" id="CHEBI:30616"/>
    </ligand>
</feature>
<evidence type="ECO:0000256" key="7">
    <source>
        <dbReference type="ARBA" id="ARBA00022777"/>
    </source>
</evidence>
<evidence type="ECO:0000256" key="10">
    <source>
        <dbReference type="ARBA" id="ARBA00048567"/>
    </source>
</evidence>
<dbReference type="GO" id="GO:0005524">
    <property type="term" value="F:ATP binding"/>
    <property type="evidence" value="ECO:0007669"/>
    <property type="project" value="UniProtKB-UniRule"/>
</dbReference>
<dbReference type="EC" id="2.7.1.71" evidence="3 11"/>
<feature type="binding site" evidence="11">
    <location>
        <position position="148"/>
    </location>
    <ligand>
        <name>substrate</name>
    </ligand>
</feature>
<dbReference type="Pfam" id="PF01202">
    <property type="entry name" value="SKI"/>
    <property type="match status" value="1"/>
</dbReference>
<keyword evidence="11" id="KW-0963">Cytoplasm</keyword>
<dbReference type="RefSeq" id="WP_126727075.1">
    <property type="nucleotide sequence ID" value="NZ_RYZH01000042.1"/>
</dbReference>
<keyword evidence="8 11" id="KW-0067">ATP-binding</keyword>
<dbReference type="Gene3D" id="3.40.50.300">
    <property type="entry name" value="P-loop containing nucleotide triphosphate hydrolases"/>
    <property type="match status" value="1"/>
</dbReference>
<feature type="binding site" evidence="11">
    <location>
        <position position="67"/>
    </location>
    <ligand>
        <name>substrate</name>
    </ligand>
</feature>
<evidence type="ECO:0000256" key="1">
    <source>
        <dbReference type="ARBA" id="ARBA00004842"/>
    </source>
</evidence>
<dbReference type="InterPro" id="IPR031322">
    <property type="entry name" value="Shikimate/glucono_kinase"/>
</dbReference>
<comment type="caution">
    <text evidence="12">The sequence shown here is derived from an EMBL/GenBank/DDBJ whole genome shotgun (WGS) entry which is preliminary data.</text>
</comment>
<keyword evidence="9 11" id="KW-0057">Aromatic amino acid biosynthesis</keyword>
<feature type="binding site" evidence="11">
    <location>
        <position position="129"/>
    </location>
    <ligand>
        <name>ATP</name>
        <dbReference type="ChEBI" id="CHEBI:30616"/>
    </ligand>
</feature>
<dbReference type="InterPro" id="IPR023000">
    <property type="entry name" value="Shikimate_kinase_CS"/>
</dbReference>
<evidence type="ECO:0000256" key="9">
    <source>
        <dbReference type="ARBA" id="ARBA00023141"/>
    </source>
</evidence>
<keyword evidence="7 11" id="KW-0418">Kinase</keyword>
<evidence type="ECO:0000256" key="11">
    <source>
        <dbReference type="HAMAP-Rule" id="MF_00109"/>
    </source>
</evidence>
<evidence type="ECO:0000256" key="2">
    <source>
        <dbReference type="ARBA" id="ARBA00006997"/>
    </source>
</evidence>
<comment type="function">
    <text evidence="11">Catalyzes the specific phosphorylation of the 3-hydroxyl group of shikimic acid using ATP as a cosubstrate.</text>
</comment>
<dbReference type="OrthoDB" id="9800332at2"/>
<evidence type="ECO:0000256" key="4">
    <source>
        <dbReference type="ARBA" id="ARBA00022605"/>
    </source>
</evidence>
<keyword evidence="6 11" id="KW-0547">Nucleotide-binding</keyword>
<keyword evidence="13" id="KW-1185">Reference proteome</keyword>
<dbReference type="UniPathway" id="UPA00053">
    <property type="reaction ID" value="UER00088"/>
</dbReference>
<protein>
    <recommendedName>
        <fullName evidence="3 11">Shikimate kinase</fullName>
        <shortName evidence="11">SK</shortName>
        <ecNumber evidence="3 11">2.7.1.71</ecNumber>
    </recommendedName>
</protein>
<evidence type="ECO:0000256" key="6">
    <source>
        <dbReference type="ARBA" id="ARBA00022741"/>
    </source>
</evidence>
<dbReference type="PRINTS" id="PR01100">
    <property type="entry name" value="SHIKIMTKNASE"/>
</dbReference>
<gene>
    <name evidence="11" type="primary">aroK</name>
    <name evidence="12" type="ORF">TsocGM_19180</name>
</gene>
<comment type="subcellular location">
    <subcellularLocation>
        <location evidence="11">Cytoplasm</location>
    </subcellularLocation>
</comment>
<keyword evidence="11" id="KW-0460">Magnesium</keyword>
<comment type="cofactor">
    <cofactor evidence="11">
        <name>Mg(2+)</name>
        <dbReference type="ChEBI" id="CHEBI:18420"/>
    </cofactor>
    <text evidence="11">Binds 1 Mg(2+) ion per subunit.</text>
</comment>
<dbReference type="Proteomes" id="UP000280296">
    <property type="component" value="Unassembled WGS sequence"/>
</dbReference>
<comment type="similarity">
    <text evidence="2 11">Belongs to the shikimate kinase family.</text>
</comment>
<reference evidence="12 13" key="1">
    <citation type="submission" date="2018-12" db="EMBL/GenBank/DDBJ databases">
        <authorList>
            <person name="Toschakov S.V."/>
        </authorList>
    </citation>
    <scope>NUCLEOTIDE SEQUENCE [LARGE SCALE GENOMIC DNA]</scope>
    <source>
        <strain evidence="12 13">GM2012</strain>
    </source>
</reference>
<dbReference type="GO" id="GO:0005829">
    <property type="term" value="C:cytosol"/>
    <property type="evidence" value="ECO:0007669"/>
    <property type="project" value="TreeGrafter"/>
</dbReference>
<keyword evidence="11" id="KW-0479">Metal-binding</keyword>
<feature type="binding site" evidence="11">
    <location>
        <begin position="21"/>
        <end position="26"/>
    </location>
    <ligand>
        <name>ATP</name>
        <dbReference type="ChEBI" id="CHEBI:30616"/>
    </ligand>
</feature>